<evidence type="ECO:0000313" key="7">
    <source>
        <dbReference type="Proteomes" id="UP001497600"/>
    </source>
</evidence>
<sequence length="185" mass="20891">MSSTISSSLKITPTSEIITLAGGCFWGVERLITKQFQGQGLVDIKCGYANGKLDVGEVTYQKVCSGSINFVEVVQVSYEPSEIQVEEILDIFFRIHDPTTVDSQGKDVGIQYRSAIFTHSNDQLKAALVAKEKAQNKWYPNHKIVTIIEPIKVYYDAEEYHQRYFAVHPEKKGCPNHYLRQTVKA</sequence>
<dbReference type="EMBL" id="OZ004258">
    <property type="protein sequence ID" value="CAK7913171.1"/>
    <property type="molecule type" value="Genomic_DNA"/>
</dbReference>
<dbReference type="SUPFAM" id="SSF55068">
    <property type="entry name" value="Peptide methionine sulfoxide reductase"/>
    <property type="match status" value="1"/>
</dbReference>
<dbReference type="NCBIfam" id="TIGR00401">
    <property type="entry name" value="msrA"/>
    <property type="match status" value="1"/>
</dbReference>
<protein>
    <recommendedName>
        <fullName evidence="2">peptide-methionine (S)-S-oxide reductase</fullName>
        <ecNumber evidence="2">1.8.4.11</ecNumber>
    </recommendedName>
    <alternativeName>
        <fullName evidence="4">Peptide-methionine (S)-S-oxide reductase</fullName>
    </alternativeName>
</protein>
<evidence type="ECO:0000256" key="3">
    <source>
        <dbReference type="ARBA" id="ARBA00023002"/>
    </source>
</evidence>
<organism evidence="6 7">
    <name type="scientific">[Candida] anglica</name>
    <dbReference type="NCBI Taxonomy" id="148631"/>
    <lineage>
        <taxon>Eukaryota</taxon>
        <taxon>Fungi</taxon>
        <taxon>Dikarya</taxon>
        <taxon>Ascomycota</taxon>
        <taxon>Saccharomycotina</taxon>
        <taxon>Pichiomycetes</taxon>
        <taxon>Debaryomycetaceae</taxon>
        <taxon>Kurtzmaniella</taxon>
    </lineage>
</organism>
<comment type="similarity">
    <text evidence="1">Belongs to the MsrA Met sulfoxide reductase family.</text>
</comment>
<feature type="domain" description="Peptide methionine sulphoxide reductase MsrA" evidence="5">
    <location>
        <begin position="18"/>
        <end position="171"/>
    </location>
</feature>
<dbReference type="PANTHER" id="PTHR43774">
    <property type="entry name" value="PEPTIDE METHIONINE SULFOXIDE REDUCTASE"/>
    <property type="match status" value="1"/>
</dbReference>
<keyword evidence="7" id="KW-1185">Reference proteome</keyword>
<dbReference type="Proteomes" id="UP001497600">
    <property type="component" value="Chromosome F"/>
</dbReference>
<gene>
    <name evidence="6" type="primary">MXR1</name>
    <name evidence="6" type="ORF">CAAN4_F10374</name>
</gene>
<evidence type="ECO:0000256" key="4">
    <source>
        <dbReference type="ARBA" id="ARBA00030643"/>
    </source>
</evidence>
<evidence type="ECO:0000256" key="2">
    <source>
        <dbReference type="ARBA" id="ARBA00012502"/>
    </source>
</evidence>
<name>A0ABP0EH58_9ASCO</name>
<proteinExistence type="inferred from homology"/>
<dbReference type="InterPro" id="IPR036509">
    <property type="entry name" value="Met_Sox_Rdtase_MsrA_sf"/>
</dbReference>
<dbReference type="EC" id="1.8.4.11" evidence="2"/>
<dbReference type="Gene3D" id="3.30.1060.10">
    <property type="entry name" value="Peptide methionine sulphoxide reductase MsrA"/>
    <property type="match status" value="1"/>
</dbReference>
<evidence type="ECO:0000256" key="1">
    <source>
        <dbReference type="ARBA" id="ARBA00005591"/>
    </source>
</evidence>
<evidence type="ECO:0000313" key="6">
    <source>
        <dbReference type="EMBL" id="CAK7913171.1"/>
    </source>
</evidence>
<dbReference type="HAMAP" id="MF_01401">
    <property type="entry name" value="MsrA"/>
    <property type="match status" value="1"/>
</dbReference>
<evidence type="ECO:0000259" key="5">
    <source>
        <dbReference type="Pfam" id="PF01625"/>
    </source>
</evidence>
<accession>A0ABP0EH58</accession>
<keyword evidence="3" id="KW-0560">Oxidoreductase</keyword>
<dbReference type="InterPro" id="IPR002569">
    <property type="entry name" value="Met_Sox_Rdtase_MsrA_dom"/>
</dbReference>
<reference evidence="6 7" key="1">
    <citation type="submission" date="2024-01" db="EMBL/GenBank/DDBJ databases">
        <authorList>
            <consortium name="Genoscope - CEA"/>
            <person name="William W."/>
        </authorList>
    </citation>
    <scope>NUCLEOTIDE SEQUENCE [LARGE SCALE GENOMIC DNA]</scope>
    <source>
        <strain evidence="6 7">29B2s-10</strain>
    </source>
</reference>
<dbReference type="Pfam" id="PF01625">
    <property type="entry name" value="PMSR"/>
    <property type="match status" value="1"/>
</dbReference>
<dbReference type="PANTHER" id="PTHR43774:SF1">
    <property type="entry name" value="PEPTIDE METHIONINE SULFOXIDE REDUCTASE MSRA 2"/>
    <property type="match status" value="1"/>
</dbReference>